<sequence length="85" mass="8529">MKAQRARRLFAMSAAGVLLAGGAAIGAAGTASAATPAHVSTSVGHGGGCYYGGWWSGYCGGFGRGGFFPYGYGYGYNSPVVIVVR</sequence>
<feature type="chain" id="PRO_5046482310" description="Sulfur globule protein" evidence="1">
    <location>
        <begin position="34"/>
        <end position="85"/>
    </location>
</feature>
<comment type="caution">
    <text evidence="2">The sequence shown here is derived from an EMBL/GenBank/DDBJ whole genome shotgun (WGS) entry which is preliminary data.</text>
</comment>
<gene>
    <name evidence="2" type="ORF">ACFYNZ_01980</name>
</gene>
<feature type="signal peptide" evidence="1">
    <location>
        <begin position="1"/>
        <end position="33"/>
    </location>
</feature>
<evidence type="ECO:0008006" key="4">
    <source>
        <dbReference type="Google" id="ProtNLM"/>
    </source>
</evidence>
<keyword evidence="1" id="KW-0732">Signal</keyword>
<keyword evidence="3" id="KW-1185">Reference proteome</keyword>
<evidence type="ECO:0000313" key="2">
    <source>
        <dbReference type="EMBL" id="MFE9168289.1"/>
    </source>
</evidence>
<protein>
    <recommendedName>
        <fullName evidence="4">Sulfur globule protein</fullName>
    </recommendedName>
</protein>
<dbReference type="PROSITE" id="PS51318">
    <property type="entry name" value="TAT"/>
    <property type="match status" value="1"/>
</dbReference>
<dbReference type="RefSeq" id="WP_388342168.1">
    <property type="nucleotide sequence ID" value="NZ_JBIAFJ010000001.1"/>
</dbReference>
<reference evidence="2 3" key="1">
    <citation type="submission" date="2024-10" db="EMBL/GenBank/DDBJ databases">
        <title>The Natural Products Discovery Center: Release of the First 8490 Sequenced Strains for Exploring Actinobacteria Biosynthetic Diversity.</title>
        <authorList>
            <person name="Kalkreuter E."/>
            <person name="Kautsar S.A."/>
            <person name="Yang D."/>
            <person name="Bader C.D."/>
            <person name="Teijaro C.N."/>
            <person name="Fluegel L."/>
            <person name="Davis C.M."/>
            <person name="Simpson J.R."/>
            <person name="Lauterbach L."/>
            <person name="Steele A.D."/>
            <person name="Gui C."/>
            <person name="Meng S."/>
            <person name="Li G."/>
            <person name="Viehrig K."/>
            <person name="Ye F."/>
            <person name="Su P."/>
            <person name="Kiefer A.F."/>
            <person name="Nichols A."/>
            <person name="Cepeda A.J."/>
            <person name="Yan W."/>
            <person name="Fan B."/>
            <person name="Jiang Y."/>
            <person name="Adhikari A."/>
            <person name="Zheng C.-J."/>
            <person name="Schuster L."/>
            <person name="Cowan T.M."/>
            <person name="Smanski M.J."/>
            <person name="Chevrette M.G."/>
            <person name="De Carvalho L.P.S."/>
            <person name="Shen B."/>
        </authorList>
    </citation>
    <scope>NUCLEOTIDE SEQUENCE [LARGE SCALE GENOMIC DNA]</scope>
    <source>
        <strain evidence="2 3">NPDC007147</strain>
    </source>
</reference>
<dbReference type="Proteomes" id="UP001601197">
    <property type="component" value="Unassembled WGS sequence"/>
</dbReference>
<evidence type="ECO:0000313" key="3">
    <source>
        <dbReference type="Proteomes" id="UP001601197"/>
    </source>
</evidence>
<dbReference type="InterPro" id="IPR006311">
    <property type="entry name" value="TAT_signal"/>
</dbReference>
<dbReference type="EMBL" id="JBIAFJ010000001">
    <property type="protein sequence ID" value="MFE9168289.1"/>
    <property type="molecule type" value="Genomic_DNA"/>
</dbReference>
<name>A0ABW6KLH2_9ACTN</name>
<proteinExistence type="predicted"/>
<evidence type="ECO:0000256" key="1">
    <source>
        <dbReference type="SAM" id="SignalP"/>
    </source>
</evidence>
<organism evidence="2 3">
    <name type="scientific">Streptomyces kebangsaanensis</name>
    <dbReference type="NCBI Taxonomy" id="864058"/>
    <lineage>
        <taxon>Bacteria</taxon>
        <taxon>Bacillati</taxon>
        <taxon>Actinomycetota</taxon>
        <taxon>Actinomycetes</taxon>
        <taxon>Kitasatosporales</taxon>
        <taxon>Streptomycetaceae</taxon>
        <taxon>Streptomyces</taxon>
    </lineage>
</organism>
<accession>A0ABW6KLH2</accession>